<sequence>MEIYALSKSPKATQPVGNTKNAVSRPSNFNKPDEAKISVTAQMKARLRQIQQSQENLASGITMLNVADGYLAEMQGITERLKVLALKATNGTDSAFDRQMAQVTVSSLIDELDRVAKDSSYKHMRLFLGDYARTSKTASMWFQIDMTPNSRHRIFLATMTSSAMRLSEAGAKISISTALQGSDAIGVFNDALERVKKQRADISADAEKFEFAMTGLDKEAQALKQGIESIETRRNTHKKVAP</sequence>
<dbReference type="GO" id="GO:0055040">
    <property type="term" value="C:periplasmic flagellum"/>
    <property type="evidence" value="ECO:0007669"/>
    <property type="project" value="UniProtKB-SubCell"/>
</dbReference>
<evidence type="ECO:0000313" key="6">
    <source>
        <dbReference type="EMBL" id="AFM13950.1"/>
    </source>
</evidence>
<dbReference type="STRING" id="869212.Turpa_3312"/>
<dbReference type="RefSeq" id="WP_014804449.1">
    <property type="nucleotide sequence ID" value="NC_018020.1"/>
</dbReference>
<feature type="compositionally biased region" description="Polar residues" evidence="4">
    <location>
        <begin position="10"/>
        <end position="30"/>
    </location>
</feature>
<keyword evidence="6" id="KW-0966">Cell projection</keyword>
<keyword evidence="6" id="KW-0282">Flagellum</keyword>
<organism evidence="6 7">
    <name type="scientific">Turneriella parva (strain ATCC BAA-1111 / DSM 21527 / NCTC 11395 / H)</name>
    <name type="common">Leptospira parva</name>
    <dbReference type="NCBI Taxonomy" id="869212"/>
    <lineage>
        <taxon>Bacteria</taxon>
        <taxon>Pseudomonadati</taxon>
        <taxon>Spirochaetota</taxon>
        <taxon>Spirochaetia</taxon>
        <taxon>Leptospirales</taxon>
        <taxon>Leptospiraceae</taxon>
        <taxon>Turneriella</taxon>
    </lineage>
</organism>
<name>I4B9J3_TURPD</name>
<dbReference type="Proteomes" id="UP000006048">
    <property type="component" value="Chromosome"/>
</dbReference>
<evidence type="ECO:0000313" key="7">
    <source>
        <dbReference type="Proteomes" id="UP000006048"/>
    </source>
</evidence>
<keyword evidence="3" id="KW-0574">Periplasm</keyword>
<dbReference type="EMBL" id="CP002959">
    <property type="protein sequence ID" value="AFM13950.1"/>
    <property type="molecule type" value="Genomic_DNA"/>
</dbReference>
<dbReference type="GO" id="GO:0005198">
    <property type="term" value="F:structural molecule activity"/>
    <property type="evidence" value="ECO:0007669"/>
    <property type="project" value="InterPro"/>
</dbReference>
<dbReference type="InterPro" id="IPR001029">
    <property type="entry name" value="Flagellin_N"/>
</dbReference>
<keyword evidence="6" id="KW-0969">Cilium</keyword>
<dbReference type="SUPFAM" id="SSF64518">
    <property type="entry name" value="Phase 1 flagellin"/>
    <property type="match status" value="1"/>
</dbReference>
<evidence type="ECO:0000256" key="1">
    <source>
        <dbReference type="ARBA" id="ARBA00004095"/>
    </source>
</evidence>
<dbReference type="PANTHER" id="PTHR42792">
    <property type="entry name" value="FLAGELLIN"/>
    <property type="match status" value="1"/>
</dbReference>
<reference evidence="6 7" key="1">
    <citation type="submission" date="2012-06" db="EMBL/GenBank/DDBJ databases">
        <title>The complete chromosome of genome of Turneriella parva DSM 21527.</title>
        <authorList>
            <consortium name="US DOE Joint Genome Institute (JGI-PGF)"/>
            <person name="Lucas S."/>
            <person name="Han J."/>
            <person name="Lapidus A."/>
            <person name="Bruce D."/>
            <person name="Goodwin L."/>
            <person name="Pitluck S."/>
            <person name="Peters L."/>
            <person name="Kyrpides N."/>
            <person name="Mavromatis K."/>
            <person name="Ivanova N."/>
            <person name="Mikhailova N."/>
            <person name="Chertkov O."/>
            <person name="Detter J.C."/>
            <person name="Tapia R."/>
            <person name="Han C."/>
            <person name="Land M."/>
            <person name="Hauser L."/>
            <person name="Markowitz V."/>
            <person name="Cheng J.-F."/>
            <person name="Hugenholtz P."/>
            <person name="Woyke T."/>
            <person name="Wu D."/>
            <person name="Gronow S."/>
            <person name="Wellnitz S."/>
            <person name="Brambilla E."/>
            <person name="Klenk H.-P."/>
            <person name="Eisen J.A."/>
        </authorList>
    </citation>
    <scope>NUCLEOTIDE SEQUENCE [LARGE SCALE GENOMIC DNA]</scope>
    <source>
        <strain evidence="7">ATCC BAA-1111 / DSM 21527 / NCTC 11395 / H</strain>
    </source>
</reference>
<feature type="domain" description="Flagellin N-terminal" evidence="5">
    <location>
        <begin position="33"/>
        <end position="129"/>
    </location>
</feature>
<evidence type="ECO:0000256" key="4">
    <source>
        <dbReference type="SAM" id="MobiDB-lite"/>
    </source>
</evidence>
<protein>
    <submittedName>
        <fullName evidence="6">Flagellin domain protein</fullName>
    </submittedName>
</protein>
<evidence type="ECO:0000256" key="3">
    <source>
        <dbReference type="ARBA" id="ARBA00022764"/>
    </source>
</evidence>
<dbReference type="HOGENOM" id="CLU_1146794_0_0_12"/>
<evidence type="ECO:0000259" key="5">
    <source>
        <dbReference type="Pfam" id="PF00669"/>
    </source>
</evidence>
<dbReference type="Pfam" id="PF00669">
    <property type="entry name" value="Flagellin_N"/>
    <property type="match status" value="1"/>
</dbReference>
<comment type="subcellular location">
    <subcellularLocation>
        <location evidence="2">Periplasmic flagellum</location>
    </subcellularLocation>
</comment>
<dbReference type="OrthoDB" id="9796789at2"/>
<gene>
    <name evidence="6" type="ordered locus">Turpa_3312</name>
</gene>
<dbReference type="InterPro" id="IPR001492">
    <property type="entry name" value="Flagellin"/>
</dbReference>
<dbReference type="AlphaFoldDB" id="I4B9J3"/>
<evidence type="ECO:0000256" key="2">
    <source>
        <dbReference type="ARBA" id="ARBA00004631"/>
    </source>
</evidence>
<keyword evidence="7" id="KW-1185">Reference proteome</keyword>
<feature type="region of interest" description="Disordered" evidence="4">
    <location>
        <begin position="1"/>
        <end position="32"/>
    </location>
</feature>
<dbReference type="Gene3D" id="1.20.1330.10">
    <property type="entry name" value="f41 fragment of flagellin, N-terminal domain"/>
    <property type="match status" value="1"/>
</dbReference>
<comment type="function">
    <text evidence="1">Component of the core of the flagella.</text>
</comment>
<proteinExistence type="predicted"/>
<dbReference type="PANTHER" id="PTHR42792:SF2">
    <property type="entry name" value="FLAGELLIN"/>
    <property type="match status" value="1"/>
</dbReference>
<accession>I4B9J3</accession>
<dbReference type="KEGG" id="tpx:Turpa_3312"/>